<accession>A0A1H8Q214</accession>
<evidence type="ECO:0000313" key="2">
    <source>
        <dbReference type="EMBL" id="SEO48038.1"/>
    </source>
</evidence>
<name>A0A1H8Q214_9EURY</name>
<reference evidence="3" key="1">
    <citation type="submission" date="2016-10" db="EMBL/GenBank/DDBJ databases">
        <authorList>
            <person name="Varghese N."/>
            <person name="Submissions S."/>
        </authorList>
    </citation>
    <scope>NUCLEOTIDE SEQUENCE [LARGE SCALE GENOMIC DNA]</scope>
    <source>
        <strain evidence="3">IBRC-M 10043</strain>
    </source>
</reference>
<protein>
    <submittedName>
        <fullName evidence="2">Uncharacterized protein</fullName>
    </submittedName>
</protein>
<sequence length="207" mass="22613">MGMTQQTDLTDFSTEAESNDSIRAVAEYRVDDAHAYEADPDTSPTLCGSPIPSGRFHVVLDPSHYDESGPRDEPLSPGVYLWHNANADFQDAPSEVAASDAQLREAVEAAWDAITAVCDDIEPVVGFHSGVRWSSLSIHMADRERGDKRRVHSGYDGLACPERDRETTLQHGFASIRLFGTPVDSLICTPDPRLDLEGIRSILTSVG</sequence>
<dbReference type="EMBL" id="FOCX01000013">
    <property type="protein sequence ID" value="SEO48038.1"/>
    <property type="molecule type" value="Genomic_DNA"/>
</dbReference>
<proteinExistence type="predicted"/>
<gene>
    <name evidence="2" type="ORF">SAMN05216388_101332</name>
</gene>
<feature type="region of interest" description="Disordered" evidence="1">
    <location>
        <begin position="1"/>
        <end position="20"/>
    </location>
</feature>
<organism evidence="2 3">
    <name type="scientific">Halorientalis persicus</name>
    <dbReference type="NCBI Taxonomy" id="1367881"/>
    <lineage>
        <taxon>Archaea</taxon>
        <taxon>Methanobacteriati</taxon>
        <taxon>Methanobacteriota</taxon>
        <taxon>Stenosarchaea group</taxon>
        <taxon>Halobacteria</taxon>
        <taxon>Halobacteriales</taxon>
        <taxon>Haloarculaceae</taxon>
        <taxon>Halorientalis</taxon>
    </lineage>
</organism>
<keyword evidence="3" id="KW-1185">Reference proteome</keyword>
<evidence type="ECO:0000313" key="3">
    <source>
        <dbReference type="Proteomes" id="UP000198775"/>
    </source>
</evidence>
<evidence type="ECO:0000256" key="1">
    <source>
        <dbReference type="SAM" id="MobiDB-lite"/>
    </source>
</evidence>
<dbReference type="AlphaFoldDB" id="A0A1H8Q214"/>
<dbReference type="Proteomes" id="UP000198775">
    <property type="component" value="Unassembled WGS sequence"/>
</dbReference>